<evidence type="ECO:0000313" key="1">
    <source>
        <dbReference type="EMBL" id="KAG5567065.1"/>
    </source>
</evidence>
<comment type="caution">
    <text evidence="1">The sequence shown here is derived from an EMBL/GenBank/DDBJ whole genome shotgun (WGS) entry which is preliminary data.</text>
</comment>
<name>A0AAV6LQP8_9ERIC</name>
<sequence>MLAAKRVLLGPWHRGPGAQLTNPNPIVKNKFSSILVGTSTLPRLFNCAENAVTVAVSLKAGNCGKIGLEGTPLLAD</sequence>
<accession>A0AAV6LQP8</accession>
<gene>
    <name evidence="1" type="ORF">RHGRI_002586</name>
</gene>
<organism evidence="1 2">
    <name type="scientific">Rhododendron griersonianum</name>
    <dbReference type="NCBI Taxonomy" id="479676"/>
    <lineage>
        <taxon>Eukaryota</taxon>
        <taxon>Viridiplantae</taxon>
        <taxon>Streptophyta</taxon>
        <taxon>Embryophyta</taxon>
        <taxon>Tracheophyta</taxon>
        <taxon>Spermatophyta</taxon>
        <taxon>Magnoliopsida</taxon>
        <taxon>eudicotyledons</taxon>
        <taxon>Gunneridae</taxon>
        <taxon>Pentapetalae</taxon>
        <taxon>asterids</taxon>
        <taxon>Ericales</taxon>
        <taxon>Ericaceae</taxon>
        <taxon>Ericoideae</taxon>
        <taxon>Rhodoreae</taxon>
        <taxon>Rhododendron</taxon>
    </lineage>
</organism>
<proteinExistence type="predicted"/>
<reference evidence="1" key="1">
    <citation type="submission" date="2020-08" db="EMBL/GenBank/DDBJ databases">
        <title>Plant Genome Project.</title>
        <authorList>
            <person name="Zhang R.-G."/>
        </authorList>
    </citation>
    <scope>NUCLEOTIDE SEQUENCE</scope>
    <source>
        <strain evidence="1">WSP0</strain>
        <tissue evidence="1">Leaf</tissue>
    </source>
</reference>
<protein>
    <submittedName>
        <fullName evidence="1">Uncharacterized protein</fullName>
    </submittedName>
</protein>
<keyword evidence="2" id="KW-1185">Reference proteome</keyword>
<dbReference type="Proteomes" id="UP000823749">
    <property type="component" value="Chromosome 1"/>
</dbReference>
<dbReference type="AlphaFoldDB" id="A0AAV6LQP8"/>
<dbReference type="EMBL" id="JACTNZ010000001">
    <property type="protein sequence ID" value="KAG5567065.1"/>
    <property type="molecule type" value="Genomic_DNA"/>
</dbReference>
<evidence type="ECO:0000313" key="2">
    <source>
        <dbReference type="Proteomes" id="UP000823749"/>
    </source>
</evidence>